<dbReference type="Proteomes" id="UP000676336">
    <property type="component" value="Unassembled WGS sequence"/>
</dbReference>
<dbReference type="EMBL" id="CAJNRE010018609">
    <property type="protein sequence ID" value="CAF2170829.1"/>
    <property type="molecule type" value="Genomic_DNA"/>
</dbReference>
<evidence type="ECO:0000313" key="5">
    <source>
        <dbReference type="EMBL" id="CAF1565931.1"/>
    </source>
</evidence>
<evidence type="ECO:0000313" key="14">
    <source>
        <dbReference type="EMBL" id="CAF4614646.1"/>
    </source>
</evidence>
<sequence length="180" mass="20719">MKFNGGTCENIYGELLDYEIIQHENNLITECRLKRRIVHVQKWIGSTIIFTYLAALIGVHKNDSSLLLFLSIILLAGVIIKAYLKVKRECVIVSNQMGLQLTTTYVIGRQTTIFISSNRIKDILINEGFLSQRLIYYLTLIINANGDTSMLPLFVKLLPRLSVLKLFYRHLYSVIHMKLK</sequence>
<accession>A0A816DGV1</accession>
<evidence type="ECO:0000313" key="8">
    <source>
        <dbReference type="EMBL" id="CAF2155876.1"/>
    </source>
</evidence>
<protein>
    <recommendedName>
        <fullName evidence="4">Phosphatidylinositol N-acetylglucosaminyltransferase subunit H conserved domain-containing protein</fullName>
    </recommendedName>
</protein>
<dbReference type="Proteomes" id="UP000663842">
    <property type="component" value="Unassembled WGS sequence"/>
</dbReference>
<comment type="similarity">
    <text evidence="2">Belongs to the PIGH family.</text>
</comment>
<dbReference type="AlphaFoldDB" id="A0A816DGV1"/>
<dbReference type="GO" id="GO:0000506">
    <property type="term" value="C:glycosylphosphatidylinositol-N-acetylglucosaminyltransferase (GPI-GnT) complex"/>
    <property type="evidence" value="ECO:0007669"/>
    <property type="project" value="InterPro"/>
</dbReference>
<evidence type="ECO:0000256" key="2">
    <source>
        <dbReference type="ARBA" id="ARBA00009610"/>
    </source>
</evidence>
<evidence type="ECO:0000256" key="1">
    <source>
        <dbReference type="ARBA" id="ARBA00004687"/>
    </source>
</evidence>
<dbReference type="Proteomes" id="UP000663856">
    <property type="component" value="Unassembled WGS sequence"/>
</dbReference>
<evidence type="ECO:0000259" key="4">
    <source>
        <dbReference type="Pfam" id="PF10181"/>
    </source>
</evidence>
<dbReference type="Proteomes" id="UP000663824">
    <property type="component" value="Unassembled WGS sequence"/>
</dbReference>
<keyword evidence="16" id="KW-1185">Reference proteome</keyword>
<organism evidence="6 15">
    <name type="scientific">Rotaria magnacalcarata</name>
    <dbReference type="NCBI Taxonomy" id="392030"/>
    <lineage>
        <taxon>Eukaryota</taxon>
        <taxon>Metazoa</taxon>
        <taxon>Spiralia</taxon>
        <taxon>Gnathifera</taxon>
        <taxon>Rotifera</taxon>
        <taxon>Eurotatoria</taxon>
        <taxon>Bdelloidea</taxon>
        <taxon>Philodinida</taxon>
        <taxon>Philodinidae</taxon>
        <taxon>Rotaria</taxon>
    </lineage>
</organism>
<dbReference type="Proteomes" id="UP000681720">
    <property type="component" value="Unassembled WGS sequence"/>
</dbReference>
<keyword evidence="3" id="KW-0812">Transmembrane</keyword>
<dbReference type="EMBL" id="CAJOBI010005025">
    <property type="protein sequence ID" value="CAF4019768.1"/>
    <property type="molecule type" value="Genomic_DNA"/>
</dbReference>
<dbReference type="EMBL" id="CAJOBH010009874">
    <property type="protein sequence ID" value="CAF4151218.1"/>
    <property type="molecule type" value="Genomic_DNA"/>
</dbReference>
<dbReference type="Proteomes" id="UP000663834">
    <property type="component" value="Unassembled WGS sequence"/>
</dbReference>
<evidence type="ECO:0000313" key="12">
    <source>
        <dbReference type="EMBL" id="CAF4019768.1"/>
    </source>
</evidence>
<dbReference type="InterPro" id="IPR019328">
    <property type="entry name" value="PIGH-H_dom"/>
</dbReference>
<evidence type="ECO:0000313" key="16">
    <source>
        <dbReference type="Proteomes" id="UP000663866"/>
    </source>
</evidence>
<evidence type="ECO:0000313" key="11">
    <source>
        <dbReference type="EMBL" id="CAF3980290.1"/>
    </source>
</evidence>
<dbReference type="InterPro" id="IPR044215">
    <property type="entry name" value="PIG-H"/>
</dbReference>
<dbReference type="EMBL" id="CAJOBG010002061">
    <property type="protein sequence ID" value="CAF3980290.1"/>
    <property type="molecule type" value="Genomic_DNA"/>
</dbReference>
<keyword evidence="3" id="KW-1133">Transmembrane helix</keyword>
<dbReference type="EMBL" id="CAJNOW010014942">
    <property type="protein sequence ID" value="CAF1637190.1"/>
    <property type="molecule type" value="Genomic_DNA"/>
</dbReference>
<comment type="caution">
    <text evidence="6">The sequence shown here is derived from an EMBL/GenBank/DDBJ whole genome shotgun (WGS) entry which is preliminary data.</text>
</comment>
<evidence type="ECO:0000256" key="3">
    <source>
        <dbReference type="SAM" id="Phobius"/>
    </source>
</evidence>
<dbReference type="Pfam" id="PF10181">
    <property type="entry name" value="PIG-H"/>
    <property type="match status" value="1"/>
</dbReference>
<dbReference type="EMBL" id="CAJOBF010000499">
    <property type="protein sequence ID" value="CAF3826723.1"/>
    <property type="molecule type" value="Genomic_DNA"/>
</dbReference>
<evidence type="ECO:0000313" key="15">
    <source>
        <dbReference type="Proteomes" id="UP000663834"/>
    </source>
</evidence>
<gene>
    <name evidence="13" type="ORF">BYL167_LOCUS21544</name>
    <name evidence="5" type="ORF">CJN711_LOCUS31529</name>
    <name evidence="14" type="ORF">GIL414_LOCUS39509</name>
    <name evidence="6" type="ORF">KQP761_LOCUS27330</name>
    <name evidence="9" type="ORF">MBJ925_LOCUS33804</name>
    <name evidence="11" type="ORF">OVN521_LOCUS13889</name>
    <name evidence="12" type="ORF">SMN809_LOCUS12949</name>
    <name evidence="10" type="ORF">UXM345_LOCUS6335</name>
    <name evidence="8" type="ORF">WKI299_LOCUS31257</name>
    <name evidence="7" type="ORF">XDN619_LOCUS4284</name>
</gene>
<dbReference type="Proteomes" id="UP000681967">
    <property type="component" value="Unassembled WGS sequence"/>
</dbReference>
<dbReference type="EMBL" id="CAJOBJ010107163">
    <property type="protein sequence ID" value="CAF4614646.1"/>
    <property type="molecule type" value="Genomic_DNA"/>
</dbReference>
<dbReference type="PANTHER" id="PTHR15231">
    <property type="entry name" value="PHOSPHATIDYLINOSITOL N-ACETYLGLUCOSAMINYLTRANSFERASE SUBUNIT H"/>
    <property type="match status" value="1"/>
</dbReference>
<evidence type="ECO:0000313" key="6">
    <source>
        <dbReference type="EMBL" id="CAF1637190.1"/>
    </source>
</evidence>
<dbReference type="OrthoDB" id="6256716at2759"/>
<comment type="pathway">
    <text evidence="1">Glycolipid biosynthesis; glycosylphosphatidylinositol-anchor biosynthesis.</text>
</comment>
<feature type="domain" description="Phosphatidylinositol N-acetylglucosaminyltransferase subunit H conserved" evidence="4">
    <location>
        <begin position="91"/>
        <end position="154"/>
    </location>
</feature>
<name>A0A816DGV1_9BILA</name>
<dbReference type="Proteomes" id="UP000663887">
    <property type="component" value="Unassembled WGS sequence"/>
</dbReference>
<proteinExistence type="inferred from homology"/>
<dbReference type="Proteomes" id="UP000663855">
    <property type="component" value="Unassembled WGS sequence"/>
</dbReference>
<feature type="transmembrane region" description="Helical" evidence="3">
    <location>
        <begin position="43"/>
        <end position="60"/>
    </location>
</feature>
<dbReference type="EMBL" id="CAJNOV010015022">
    <property type="protein sequence ID" value="CAF1565931.1"/>
    <property type="molecule type" value="Genomic_DNA"/>
</dbReference>
<dbReference type="GO" id="GO:0006506">
    <property type="term" value="P:GPI anchor biosynthetic process"/>
    <property type="evidence" value="ECO:0007669"/>
    <property type="project" value="UniProtKB-UniPathway"/>
</dbReference>
<evidence type="ECO:0000313" key="10">
    <source>
        <dbReference type="EMBL" id="CAF3826723.1"/>
    </source>
</evidence>
<feature type="transmembrane region" description="Helical" evidence="3">
    <location>
        <begin position="66"/>
        <end position="84"/>
    </location>
</feature>
<evidence type="ECO:0000313" key="7">
    <source>
        <dbReference type="EMBL" id="CAF2020587.1"/>
    </source>
</evidence>
<dbReference type="Proteomes" id="UP000663866">
    <property type="component" value="Unassembled WGS sequence"/>
</dbReference>
<dbReference type="PANTHER" id="PTHR15231:SF1">
    <property type="entry name" value="PHOSPHATIDYLINOSITOL N-ACETYLGLUCOSAMINYLTRANSFERASE SUBUNIT H"/>
    <property type="match status" value="1"/>
</dbReference>
<keyword evidence="3" id="KW-0472">Membrane</keyword>
<dbReference type="EMBL" id="CAJNRF010014222">
    <property type="protein sequence ID" value="CAF2155876.1"/>
    <property type="molecule type" value="Genomic_DNA"/>
</dbReference>
<evidence type="ECO:0000313" key="9">
    <source>
        <dbReference type="EMBL" id="CAF2170829.1"/>
    </source>
</evidence>
<dbReference type="EMBL" id="CAJNRG010000868">
    <property type="protein sequence ID" value="CAF2020587.1"/>
    <property type="molecule type" value="Genomic_DNA"/>
</dbReference>
<evidence type="ECO:0000313" key="13">
    <source>
        <dbReference type="EMBL" id="CAF4151218.1"/>
    </source>
</evidence>
<dbReference type="UniPathway" id="UPA00196"/>
<reference evidence="6" key="1">
    <citation type="submission" date="2021-02" db="EMBL/GenBank/DDBJ databases">
        <authorList>
            <person name="Nowell W R."/>
        </authorList>
    </citation>
    <scope>NUCLEOTIDE SEQUENCE</scope>
</reference>